<evidence type="ECO:0008006" key="3">
    <source>
        <dbReference type="Google" id="ProtNLM"/>
    </source>
</evidence>
<protein>
    <recommendedName>
        <fullName evidence="3">Lipocalin-like domain-containing protein</fullName>
    </recommendedName>
</protein>
<evidence type="ECO:0000313" key="2">
    <source>
        <dbReference type="Proteomes" id="UP000276603"/>
    </source>
</evidence>
<accession>A0A3B0C2K9</accession>
<reference evidence="1 2" key="1">
    <citation type="submission" date="2018-10" db="EMBL/GenBank/DDBJ databases">
        <title>Ulvibacterium marinum gen. nov., sp. nov., a novel marine bacterium of the family Flavobacteriaceae, isolated from a culture of the green alga Ulva prolifera.</title>
        <authorList>
            <person name="Zhang Z."/>
        </authorList>
    </citation>
    <scope>NUCLEOTIDE SEQUENCE [LARGE SCALE GENOMIC DNA]</scope>
    <source>
        <strain evidence="1 2">CCMM003</strain>
    </source>
</reference>
<proteinExistence type="predicted"/>
<name>A0A3B0C2K9_9FLAO</name>
<gene>
    <name evidence="1" type="ORF">D7Z94_13260</name>
</gene>
<keyword evidence="2" id="KW-1185">Reference proteome</keyword>
<comment type="caution">
    <text evidence="1">The sequence shown here is derived from an EMBL/GenBank/DDBJ whole genome shotgun (WGS) entry which is preliminary data.</text>
</comment>
<organism evidence="1 2">
    <name type="scientific">Ulvibacterium marinum</name>
    <dbReference type="NCBI Taxonomy" id="2419782"/>
    <lineage>
        <taxon>Bacteria</taxon>
        <taxon>Pseudomonadati</taxon>
        <taxon>Bacteroidota</taxon>
        <taxon>Flavobacteriia</taxon>
        <taxon>Flavobacteriales</taxon>
        <taxon>Flavobacteriaceae</taxon>
        <taxon>Ulvibacterium</taxon>
    </lineage>
</organism>
<evidence type="ECO:0000313" key="1">
    <source>
        <dbReference type="EMBL" id="RKN79290.1"/>
    </source>
</evidence>
<dbReference type="Proteomes" id="UP000276603">
    <property type="component" value="Unassembled WGS sequence"/>
</dbReference>
<dbReference type="AlphaFoldDB" id="A0A3B0C2K9"/>
<dbReference type="EMBL" id="RBCJ01000003">
    <property type="protein sequence ID" value="RKN79290.1"/>
    <property type="molecule type" value="Genomic_DNA"/>
</dbReference>
<sequence length="136" mass="14263">MEWKANSISRTLLLLTAIMGITCSSSDDGLAEETQEGKVDQALIGNWVGTINGGLGEAEIVIDLKSDGTMSGEGADSPYCPLTAKWEVLGESFKAKGNDECDGTSVSFTAPYSKTQLTGSWNASSGNNGTFSVNKQ</sequence>